<dbReference type="Pfam" id="PF14322">
    <property type="entry name" value="SusD-like_3"/>
    <property type="match status" value="1"/>
</dbReference>
<evidence type="ECO:0000259" key="7">
    <source>
        <dbReference type="Pfam" id="PF14322"/>
    </source>
</evidence>
<dbReference type="GO" id="GO:0009279">
    <property type="term" value="C:cell outer membrane"/>
    <property type="evidence" value="ECO:0007669"/>
    <property type="project" value="UniProtKB-SubCell"/>
</dbReference>
<proteinExistence type="inferred from homology"/>
<name>A0AAW5IK72_9BACT</name>
<dbReference type="EMBL" id="JANDWZ010000018">
    <property type="protein sequence ID" value="MCP9564686.1"/>
    <property type="molecule type" value="Genomic_DNA"/>
</dbReference>
<feature type="domain" description="SusD-like N-terminal" evidence="7">
    <location>
        <begin position="92"/>
        <end position="210"/>
    </location>
</feature>
<dbReference type="PROSITE" id="PS51257">
    <property type="entry name" value="PROKAR_LIPOPROTEIN"/>
    <property type="match status" value="1"/>
</dbReference>
<evidence type="ECO:0000256" key="1">
    <source>
        <dbReference type="ARBA" id="ARBA00004442"/>
    </source>
</evidence>
<comment type="similarity">
    <text evidence="2">Belongs to the SusD family.</text>
</comment>
<comment type="subcellular location">
    <subcellularLocation>
        <location evidence="1">Cell outer membrane</location>
    </subcellularLocation>
</comment>
<evidence type="ECO:0000313" key="8">
    <source>
        <dbReference type="EMBL" id="MCP9564686.1"/>
    </source>
</evidence>
<dbReference type="RefSeq" id="WP_254951374.1">
    <property type="nucleotide sequence ID" value="NZ_JANDWY010000008.1"/>
</dbReference>
<evidence type="ECO:0000256" key="2">
    <source>
        <dbReference type="ARBA" id="ARBA00006275"/>
    </source>
</evidence>
<keyword evidence="4" id="KW-0472">Membrane</keyword>
<gene>
    <name evidence="8" type="ORF">NNC64_08950</name>
</gene>
<dbReference type="InterPro" id="IPR012944">
    <property type="entry name" value="SusD_RagB_dom"/>
</dbReference>
<organism evidence="8 9">
    <name type="scientific">Segatella copri</name>
    <dbReference type="NCBI Taxonomy" id="165179"/>
    <lineage>
        <taxon>Bacteria</taxon>
        <taxon>Pseudomonadati</taxon>
        <taxon>Bacteroidota</taxon>
        <taxon>Bacteroidia</taxon>
        <taxon>Bacteroidales</taxon>
        <taxon>Prevotellaceae</taxon>
        <taxon>Segatella</taxon>
    </lineage>
</organism>
<dbReference type="Gene3D" id="1.25.40.390">
    <property type="match status" value="1"/>
</dbReference>
<dbReference type="InterPro" id="IPR033985">
    <property type="entry name" value="SusD-like_N"/>
</dbReference>
<dbReference type="AlphaFoldDB" id="A0AAW5IK72"/>
<sequence>MNKYIKTLAIGLMTGASMLTTSCNLDYKPIDNFSANNFWGSQTEFEGFITAISNHFRSAGASNVLFNAGELRSGVFEMATIDGSGIINSEPIQNLYDADHPQFSTFGGYYGFIANINELIYRCNNTNVLSDKVKNGLLGMAYGYRAFYYFQMYRMYGGVVLRIEPDVILGNYEATLLYKGRSTAEQTLKQIKDDIQKSLEYFAQTDYVYKSASKDYYWTKAATEMLAGEVYLWSGKVDTDDHQANPADVATAATYFNNVINNYGFELQDDFYSVWTKPHNKESIFSVCYSSENDGVYYTNPPYMLLWASTTGTSYLNYWSNMDQEGWGHVKGVANRFGQWYDKETGKSANIEIWDKTKFGPCRYTYKNSLYYQFDEKDSRVNMFYPQWNLTKEERDNNVKYLENFDPKDGKHKLAGTFVCKFRPSIPNGSTYYTMVVDMPIYRLAMAYLYAAECANYAGDNTAMMKYINKVRERAYGSNWDENVYGYKAGDFKANETALMREWDKEFVAEGQRWWNLRRLTTVKGGSQKDHFVFQPEGCLGFGLDTAKNPWMVDINGNLVETNVPVLNGTTQDEHLLLWPLDKGLLGSDAELADQQNPGY</sequence>
<evidence type="ECO:0000313" key="9">
    <source>
        <dbReference type="Proteomes" id="UP001205531"/>
    </source>
</evidence>
<evidence type="ECO:0000256" key="4">
    <source>
        <dbReference type="ARBA" id="ARBA00023136"/>
    </source>
</evidence>
<keyword evidence="5" id="KW-0998">Cell outer membrane</keyword>
<comment type="caution">
    <text evidence="8">The sequence shown here is derived from an EMBL/GenBank/DDBJ whole genome shotgun (WGS) entry which is preliminary data.</text>
</comment>
<dbReference type="Proteomes" id="UP001205531">
    <property type="component" value="Unassembled WGS sequence"/>
</dbReference>
<accession>A0AAW5IK72</accession>
<dbReference type="InterPro" id="IPR011990">
    <property type="entry name" value="TPR-like_helical_dom_sf"/>
</dbReference>
<evidence type="ECO:0000256" key="5">
    <source>
        <dbReference type="ARBA" id="ARBA00023237"/>
    </source>
</evidence>
<dbReference type="SUPFAM" id="SSF48452">
    <property type="entry name" value="TPR-like"/>
    <property type="match status" value="1"/>
</dbReference>
<protein>
    <submittedName>
        <fullName evidence="8">RagB/SusD family nutrient uptake outer membrane protein</fullName>
    </submittedName>
</protein>
<dbReference type="Pfam" id="PF07980">
    <property type="entry name" value="SusD_RagB"/>
    <property type="match status" value="1"/>
</dbReference>
<evidence type="ECO:0000256" key="3">
    <source>
        <dbReference type="ARBA" id="ARBA00022729"/>
    </source>
</evidence>
<keyword evidence="3" id="KW-0732">Signal</keyword>
<evidence type="ECO:0000259" key="6">
    <source>
        <dbReference type="Pfam" id="PF07980"/>
    </source>
</evidence>
<feature type="domain" description="RagB/SusD" evidence="6">
    <location>
        <begin position="281"/>
        <end position="600"/>
    </location>
</feature>
<reference evidence="8" key="1">
    <citation type="submission" date="2022-07" db="EMBL/GenBank/DDBJ databases">
        <title>Prevotella copri.</title>
        <authorList>
            <person name="Yang C."/>
        </authorList>
    </citation>
    <scope>NUCLEOTIDE SEQUENCE</scope>
    <source>
        <strain evidence="8">HF2107</strain>
    </source>
</reference>